<gene>
    <name evidence="2" type="primary">yqfD</name>
    <name evidence="2" type="ORF">CDO51_10525</name>
</gene>
<accession>A0A226BY48</accession>
<dbReference type="Proteomes" id="UP000214588">
    <property type="component" value="Unassembled WGS sequence"/>
</dbReference>
<keyword evidence="1" id="KW-0472">Membrane</keyword>
<proteinExistence type="predicted"/>
<keyword evidence="1" id="KW-0812">Transmembrane</keyword>
<evidence type="ECO:0000313" key="3">
    <source>
        <dbReference type="Proteomes" id="UP000214588"/>
    </source>
</evidence>
<protein>
    <submittedName>
        <fullName evidence="2">Sporulation protein YqfD</fullName>
    </submittedName>
</protein>
<dbReference type="AlphaFoldDB" id="A0A226BY48"/>
<keyword evidence="1" id="KW-1133">Transmembrane helix</keyword>
<name>A0A226BY48_9FIRM</name>
<reference evidence="2 3" key="1">
    <citation type="submission" date="2017-06" db="EMBL/GenBank/DDBJ databases">
        <title>Draft Genome Sequence of Natranaerobius trueperi halophilic, alkalithermophilic bacteria from soda lakes.</title>
        <authorList>
            <person name="Zhao B."/>
        </authorList>
    </citation>
    <scope>NUCLEOTIDE SEQUENCE [LARGE SCALE GENOMIC DNA]</scope>
    <source>
        <strain evidence="2 3">DSM 18760</strain>
    </source>
</reference>
<dbReference type="PIRSF" id="PIRSF029895">
    <property type="entry name" value="SpoIV"/>
    <property type="match status" value="1"/>
</dbReference>
<evidence type="ECO:0000313" key="2">
    <source>
        <dbReference type="EMBL" id="OWZ83060.1"/>
    </source>
</evidence>
<dbReference type="NCBIfam" id="TIGR02876">
    <property type="entry name" value="spore_yqfD"/>
    <property type="match status" value="1"/>
</dbReference>
<sequence>MGGRLVIFKKVWYYIIGYLEVTVIGTTVEKFINLTTQNNILIWDIKKYPRGLKLKISISDFHKLRHIIRKTNCRVKIVEKKGIPILKKKLRKRKVLVGGIVVAIVVLIYLSSFVWFIEIVGNERVSDEEIIETLEESGVAPGTKKSEFEAHEIENIVVNQHDEIIFVGIRVKGMKVQIEIVEKEEQPEEFEGPTNIVSDREAYITNILVFSGFPAVEPGDVVKEDDVLIYGRTVSDQVLEERIFEDEDKAIAEILDEFPQTQAQGVVKGKVHQKGYGESELVYEKRERTGEKITQYGYYFNGETNYLDLKEPSYVEYDKKKTLRKLNIDSLGWEIGLVRKEYYEVEVSQGERSNSEAKELAKEKAYEQAKKTYRDGDNTEIVDVHFEELKIEKDQLVRIRAILSVERNIGKEVKLQ</sequence>
<dbReference type="EMBL" id="NIQC01000028">
    <property type="protein sequence ID" value="OWZ83060.1"/>
    <property type="molecule type" value="Genomic_DNA"/>
</dbReference>
<dbReference type="InterPro" id="IPR010690">
    <property type="entry name" value="YqfD"/>
</dbReference>
<dbReference type="Pfam" id="PF06898">
    <property type="entry name" value="YqfD"/>
    <property type="match status" value="1"/>
</dbReference>
<organism evidence="2 3">
    <name type="scientific">Natranaerobius trueperi</name>
    <dbReference type="NCBI Taxonomy" id="759412"/>
    <lineage>
        <taxon>Bacteria</taxon>
        <taxon>Bacillati</taxon>
        <taxon>Bacillota</taxon>
        <taxon>Clostridia</taxon>
        <taxon>Natranaerobiales</taxon>
        <taxon>Natranaerobiaceae</taxon>
        <taxon>Natranaerobius</taxon>
    </lineage>
</organism>
<comment type="caution">
    <text evidence="2">The sequence shown here is derived from an EMBL/GenBank/DDBJ whole genome shotgun (WGS) entry which is preliminary data.</text>
</comment>
<feature type="transmembrane region" description="Helical" evidence="1">
    <location>
        <begin position="95"/>
        <end position="117"/>
    </location>
</feature>
<keyword evidence="3" id="KW-1185">Reference proteome</keyword>
<evidence type="ECO:0000256" key="1">
    <source>
        <dbReference type="SAM" id="Phobius"/>
    </source>
</evidence>